<feature type="domain" description="DUF1707" evidence="2">
    <location>
        <begin position="7"/>
        <end position="59"/>
    </location>
</feature>
<feature type="transmembrane region" description="Helical" evidence="1">
    <location>
        <begin position="167"/>
        <end position="199"/>
    </location>
</feature>
<reference evidence="3 4" key="1">
    <citation type="submission" date="2020-08" db="EMBL/GenBank/DDBJ databases">
        <title>Genomic Encyclopedia of Type Strains, Phase III (KMG-III): the genomes of soil and plant-associated and newly described type strains.</title>
        <authorList>
            <person name="Whitman W."/>
        </authorList>
    </citation>
    <scope>NUCLEOTIDE SEQUENCE [LARGE SCALE GENOMIC DNA]</scope>
    <source>
        <strain evidence="3 4">CECT 8840</strain>
    </source>
</reference>
<dbReference type="EMBL" id="JACHJP010000003">
    <property type="protein sequence ID" value="MBB4916459.1"/>
    <property type="molecule type" value="Genomic_DNA"/>
</dbReference>
<keyword evidence="1" id="KW-0472">Membrane</keyword>
<name>A0A7W7QN18_9ACTN</name>
<evidence type="ECO:0000259" key="2">
    <source>
        <dbReference type="Pfam" id="PF08044"/>
    </source>
</evidence>
<comment type="caution">
    <text evidence="3">The sequence shown here is derived from an EMBL/GenBank/DDBJ whole genome shotgun (WGS) entry which is preliminary data.</text>
</comment>
<sequence length="211" mass="24488">MTFPDDLRIGDAERDAATESLREHYAQGRLTHEEFEERLETIMTARTGRELARAGADLPDLPGMYGFGTPGHDGHSAVPVAEAEYGERWDPSWDRQEWRRQWRAQWREARRLHHHAHRRGHHGWSHPGQWQQQWQNQAALQRLTAQRWAAAQRHRAGRRGAPPFAPVLIGVVALTAIMGFGILKILFLPLMVMALVGMFHHRRRHHRMGHR</sequence>
<evidence type="ECO:0000313" key="3">
    <source>
        <dbReference type="EMBL" id="MBB4916459.1"/>
    </source>
</evidence>
<dbReference type="RefSeq" id="WP_221460922.1">
    <property type="nucleotide sequence ID" value="NZ_JACHJP010000003.1"/>
</dbReference>
<proteinExistence type="predicted"/>
<keyword evidence="1" id="KW-1133">Transmembrane helix</keyword>
<organism evidence="3 4">
    <name type="scientific">Streptosporangium saharense</name>
    <dbReference type="NCBI Taxonomy" id="1706840"/>
    <lineage>
        <taxon>Bacteria</taxon>
        <taxon>Bacillati</taxon>
        <taxon>Actinomycetota</taxon>
        <taxon>Actinomycetes</taxon>
        <taxon>Streptosporangiales</taxon>
        <taxon>Streptosporangiaceae</taxon>
        <taxon>Streptosporangium</taxon>
    </lineage>
</organism>
<keyword evidence="4" id="KW-1185">Reference proteome</keyword>
<evidence type="ECO:0000313" key="4">
    <source>
        <dbReference type="Proteomes" id="UP000552644"/>
    </source>
</evidence>
<accession>A0A7W7QN18</accession>
<dbReference type="Pfam" id="PF08044">
    <property type="entry name" value="DUF1707"/>
    <property type="match status" value="1"/>
</dbReference>
<evidence type="ECO:0000256" key="1">
    <source>
        <dbReference type="SAM" id="Phobius"/>
    </source>
</evidence>
<dbReference type="Proteomes" id="UP000552644">
    <property type="component" value="Unassembled WGS sequence"/>
</dbReference>
<dbReference type="AlphaFoldDB" id="A0A7W7QN18"/>
<protein>
    <recommendedName>
        <fullName evidence="2">DUF1707 domain-containing protein</fullName>
    </recommendedName>
</protein>
<dbReference type="InterPro" id="IPR012551">
    <property type="entry name" value="DUF1707_SHOCT-like"/>
</dbReference>
<keyword evidence="1" id="KW-0812">Transmembrane</keyword>
<gene>
    <name evidence="3" type="ORF">FHS44_003547</name>
</gene>